<dbReference type="InterPro" id="IPR020095">
    <property type="entry name" value="PsdUridine_synth_TruA_C"/>
</dbReference>
<comment type="caution">
    <text evidence="4">Lacks conserved residue(s) required for the propagation of feature annotation.</text>
</comment>
<dbReference type="NCBIfam" id="TIGR00071">
    <property type="entry name" value="hisT_truA"/>
    <property type="match status" value="1"/>
</dbReference>
<evidence type="ECO:0000259" key="8">
    <source>
        <dbReference type="Pfam" id="PF01416"/>
    </source>
</evidence>
<gene>
    <name evidence="4 9" type="primary">truA</name>
    <name evidence="9" type="ORF">MTUNDRAET4_0685</name>
</gene>
<evidence type="ECO:0000256" key="5">
    <source>
        <dbReference type="PIRSR" id="PIRSR001430-1"/>
    </source>
</evidence>
<dbReference type="InterPro" id="IPR020094">
    <property type="entry name" value="TruA/RsuA/RluB/E/F_N"/>
</dbReference>
<name>A0A4U8YUZ2_METTU</name>
<dbReference type="GO" id="GO:0160147">
    <property type="term" value="F:tRNA pseudouridine(38-40) synthase activity"/>
    <property type="evidence" value="ECO:0007669"/>
    <property type="project" value="UniProtKB-EC"/>
</dbReference>
<reference evidence="9 10" key="1">
    <citation type="submission" date="2019-03" db="EMBL/GenBank/DDBJ databases">
        <authorList>
            <person name="Kox A.R. M."/>
        </authorList>
    </citation>
    <scope>NUCLEOTIDE SEQUENCE [LARGE SCALE GENOMIC DNA]</scope>
    <source>
        <strain evidence="9">MTUNDRAET4 annotated genome</strain>
    </source>
</reference>
<dbReference type="RefSeq" id="WP_134486881.1">
    <property type="nucleotide sequence ID" value="NZ_CP139089.1"/>
</dbReference>
<dbReference type="PANTHER" id="PTHR11142">
    <property type="entry name" value="PSEUDOURIDYLATE SYNTHASE"/>
    <property type="match status" value="1"/>
</dbReference>
<evidence type="ECO:0000256" key="3">
    <source>
        <dbReference type="ARBA" id="ARBA00023235"/>
    </source>
</evidence>
<accession>A0A4U8YUZ2</accession>
<feature type="binding site" evidence="4 6">
    <location>
        <position position="111"/>
    </location>
    <ligand>
        <name>substrate</name>
    </ligand>
</feature>
<dbReference type="FunFam" id="3.30.70.580:FF:000001">
    <property type="entry name" value="tRNA pseudouridine synthase A"/>
    <property type="match status" value="1"/>
</dbReference>
<comment type="catalytic activity">
    <reaction evidence="4 7">
        <text>uridine(38/39/40) in tRNA = pseudouridine(38/39/40) in tRNA</text>
        <dbReference type="Rhea" id="RHEA:22376"/>
        <dbReference type="Rhea" id="RHEA-COMP:10085"/>
        <dbReference type="Rhea" id="RHEA-COMP:10087"/>
        <dbReference type="ChEBI" id="CHEBI:65314"/>
        <dbReference type="ChEBI" id="CHEBI:65315"/>
        <dbReference type="EC" id="5.4.99.12"/>
    </reaction>
</comment>
<feature type="domain" description="Pseudouridine synthase I TruA alpha/beta" evidence="8">
    <location>
        <begin position="144"/>
        <end position="245"/>
    </location>
</feature>
<organism evidence="9 10">
    <name type="scientific">Methylocella tundrae</name>
    <dbReference type="NCBI Taxonomy" id="227605"/>
    <lineage>
        <taxon>Bacteria</taxon>
        <taxon>Pseudomonadati</taxon>
        <taxon>Pseudomonadota</taxon>
        <taxon>Alphaproteobacteria</taxon>
        <taxon>Hyphomicrobiales</taxon>
        <taxon>Beijerinckiaceae</taxon>
        <taxon>Methylocella</taxon>
    </lineage>
</organism>
<protein>
    <recommendedName>
        <fullName evidence="4">tRNA pseudouridine synthase A</fullName>
        <ecNumber evidence="4">5.4.99.12</ecNumber>
    </recommendedName>
    <alternativeName>
        <fullName evidence="4">tRNA pseudouridine(38-40) synthase</fullName>
    </alternativeName>
    <alternativeName>
        <fullName evidence="4">tRNA pseudouridylate synthase I</fullName>
    </alternativeName>
    <alternativeName>
        <fullName evidence="4">tRNA-uridine isomerase I</fullName>
    </alternativeName>
</protein>
<dbReference type="HAMAP" id="MF_00171">
    <property type="entry name" value="TruA"/>
    <property type="match status" value="1"/>
</dbReference>
<dbReference type="EMBL" id="LR536450">
    <property type="protein sequence ID" value="VFU07578.1"/>
    <property type="molecule type" value="Genomic_DNA"/>
</dbReference>
<dbReference type="PANTHER" id="PTHR11142:SF0">
    <property type="entry name" value="TRNA PSEUDOURIDINE SYNTHASE-LIKE 1"/>
    <property type="match status" value="1"/>
</dbReference>
<feature type="active site" description="Nucleophile" evidence="4 5">
    <location>
        <position position="52"/>
    </location>
</feature>
<dbReference type="InterPro" id="IPR001406">
    <property type="entry name" value="PsdUridine_synth_TruA"/>
</dbReference>
<dbReference type="EC" id="5.4.99.12" evidence="4"/>
<evidence type="ECO:0000256" key="4">
    <source>
        <dbReference type="HAMAP-Rule" id="MF_00171"/>
    </source>
</evidence>
<dbReference type="GO" id="GO:0031119">
    <property type="term" value="P:tRNA pseudouridine synthesis"/>
    <property type="evidence" value="ECO:0007669"/>
    <property type="project" value="UniProtKB-UniRule"/>
</dbReference>
<evidence type="ECO:0000256" key="6">
    <source>
        <dbReference type="PIRSR" id="PIRSR001430-2"/>
    </source>
</evidence>
<keyword evidence="3 4" id="KW-0413">Isomerase</keyword>
<feature type="domain" description="Pseudouridine synthase I TruA alpha/beta" evidence="8">
    <location>
        <begin position="7"/>
        <end position="104"/>
    </location>
</feature>
<dbReference type="Proteomes" id="UP000294360">
    <property type="component" value="Chromosome"/>
</dbReference>
<dbReference type="SUPFAM" id="SSF55120">
    <property type="entry name" value="Pseudouridine synthase"/>
    <property type="match status" value="1"/>
</dbReference>
<dbReference type="Gene3D" id="3.30.70.580">
    <property type="entry name" value="Pseudouridine synthase I, catalytic domain, N-terminal subdomain"/>
    <property type="match status" value="1"/>
</dbReference>
<dbReference type="GO" id="GO:0003723">
    <property type="term" value="F:RNA binding"/>
    <property type="evidence" value="ECO:0007669"/>
    <property type="project" value="InterPro"/>
</dbReference>
<comment type="function">
    <text evidence="4">Formation of pseudouridine at positions 38, 39 and 40 in the anticodon stem and loop of transfer RNAs.</text>
</comment>
<evidence type="ECO:0000313" key="9">
    <source>
        <dbReference type="EMBL" id="VFU07578.1"/>
    </source>
</evidence>
<dbReference type="OrthoDB" id="9811823at2"/>
<dbReference type="InterPro" id="IPR020097">
    <property type="entry name" value="PsdUridine_synth_TruA_a/b_dom"/>
</dbReference>
<evidence type="ECO:0000256" key="2">
    <source>
        <dbReference type="ARBA" id="ARBA00022694"/>
    </source>
</evidence>
<comment type="similarity">
    <text evidence="1 4 7">Belongs to the tRNA pseudouridine synthase TruA family.</text>
</comment>
<sequence>MPRYKLIIEYDGGPFVGWQRQANGLAVQEAIETALHALTGDRGAIRGAGRTDAGVHARGQVAHADLTKDWRPDVLRDALNAYLRPCPVAILAAERVAHSFDARFSAVRRHYLYKITNRRAPLTLEAGQSWLVKRRLDAGAMHEAAQMLLGYHDFTTFRDSECQAQSPLRTLERFDVMRTHEEIHIFAAARSFLHSQVRSMVGSLEHVGSGKWSIHDLVAALEARDRRRCGMVAPPDGLYLMQVDYADENPAD</sequence>
<evidence type="ECO:0000313" key="10">
    <source>
        <dbReference type="Proteomes" id="UP000294360"/>
    </source>
</evidence>
<dbReference type="Gene3D" id="3.30.70.660">
    <property type="entry name" value="Pseudouridine synthase I, catalytic domain, C-terminal subdomain"/>
    <property type="match status" value="1"/>
</dbReference>
<dbReference type="AlphaFoldDB" id="A0A4U8YUZ2"/>
<comment type="subunit">
    <text evidence="4">Homodimer.</text>
</comment>
<dbReference type="PIRSF" id="PIRSF001430">
    <property type="entry name" value="tRNA_psdUrid_synth"/>
    <property type="match status" value="1"/>
</dbReference>
<dbReference type="Pfam" id="PF01416">
    <property type="entry name" value="PseudoU_synth_1"/>
    <property type="match status" value="2"/>
</dbReference>
<evidence type="ECO:0000256" key="7">
    <source>
        <dbReference type="RuleBase" id="RU003792"/>
    </source>
</evidence>
<proteinExistence type="inferred from homology"/>
<dbReference type="CDD" id="cd02570">
    <property type="entry name" value="PseudoU_synth_EcTruA"/>
    <property type="match status" value="1"/>
</dbReference>
<evidence type="ECO:0000256" key="1">
    <source>
        <dbReference type="ARBA" id="ARBA00009375"/>
    </source>
</evidence>
<keyword evidence="2 4" id="KW-0819">tRNA processing</keyword>
<dbReference type="InterPro" id="IPR020103">
    <property type="entry name" value="PsdUridine_synth_cat_dom_sf"/>
</dbReference>
<dbReference type="KEGG" id="mtun:MTUNDRAET4_0685"/>